<reference evidence="2" key="1">
    <citation type="journal article" date="2016" name="J. Virol.">
        <title>Identification of Diverse Mycoviruses through Metatranscriptomics Characterization of the Viromes of Five Major Fungal Plant Pathogens.</title>
        <authorList>
            <person name="Marzano S.-Y.L."/>
            <person name="Nelson B.D."/>
            <person name="Ajayi-Oyetunde O."/>
            <person name="Bradley C.A."/>
            <person name="Hughes T.J."/>
            <person name="Hartman G.L."/>
            <person name="Eastburn D.M."/>
            <person name="Domier L.L."/>
        </authorList>
    </citation>
    <scope>NUCLEOTIDE SEQUENCE [LARGE SCALE GENOMIC DNA]</scope>
</reference>
<evidence type="ECO:0000313" key="2">
    <source>
        <dbReference type="Proteomes" id="UP000207721"/>
    </source>
</evidence>
<dbReference type="RefSeq" id="YP_009129260.1">
    <property type="nucleotide sequence ID" value="NC_026732.1"/>
</dbReference>
<protein>
    <submittedName>
        <fullName evidence="1">Gp4</fullName>
    </submittedName>
</protein>
<dbReference type="GeneID" id="23797306"/>
<evidence type="ECO:0000313" key="1">
    <source>
        <dbReference type="EMBL" id="AJT39502.1"/>
    </source>
</evidence>
<organism evidence="1 2">
    <name type="scientific">Sclerotinia sclerotiorum negative-stranded RNA virus 3</name>
    <dbReference type="NCBI Taxonomy" id="1435457"/>
    <lineage>
        <taxon>Viruses</taxon>
        <taxon>Riboviria</taxon>
        <taxon>Orthornavirae</taxon>
        <taxon>Negarnaviricota</taxon>
        <taxon>Haploviricotina</taxon>
        <taxon>Monjiviricetes</taxon>
        <taxon>Mononegavirales</taxon>
        <taxon>Mymonaviridae</taxon>
        <taxon>Sclerotimonavirus</taxon>
        <taxon>Sclerotimonavirus sclerotiniae</taxon>
    </lineage>
</organism>
<accession>A0A0D4BT09</accession>
<dbReference type="OrthoDB" id="38939at10239"/>
<sequence length="61" mass="7045">MTRMDILDSQPQFDLYAFVCALVLLENLTKRVWEANLIESSSEFSLVTEDEEFDEIEIISG</sequence>
<dbReference type="Proteomes" id="UP000207721">
    <property type="component" value="Segment"/>
</dbReference>
<dbReference type="EMBL" id="KC601997">
    <property type="protein sequence ID" value="AJT39502.1"/>
    <property type="molecule type" value="Genomic_RNA"/>
</dbReference>
<name>A0A0D4BT09_9MONO</name>
<dbReference type="KEGG" id="vg:23797306"/>
<proteinExistence type="predicted"/>